<accession>K4JZA3</accession>
<proteinExistence type="predicted"/>
<reference evidence="1 2" key="1">
    <citation type="journal article" date="2012" name="J. Virol.">
        <title>Recent Transmission of a Novel Alphacoronavirus, Bat Coronavirus HKU10, from Leschenault's Rousettes to Pomona Leaf-Nosed Bats: First Evidence of Interspecies Transmission of Coronavirus between Bats of Different Suborders.</title>
        <authorList>
            <person name="Lau S.K."/>
            <person name="Li K.S."/>
            <person name="Tsang A.K."/>
            <person name="Shek C.T."/>
            <person name="Wang M."/>
            <person name="Choi G.K."/>
            <person name="Guo R."/>
            <person name="Wong B.H."/>
            <person name="Poon R.W."/>
            <person name="Lam C.S."/>
            <person name="Wang S.Y."/>
            <person name="Fan R.Y."/>
            <person name="Chan K.H."/>
            <person name="Zheng B.J."/>
            <person name="Woo P.C."/>
            <person name="Yuen K.Y."/>
        </authorList>
    </citation>
    <scope>NUCLEOTIDE SEQUENCE [LARGE SCALE GENOMIC DNA]</scope>
    <source>
        <strain evidence="1">183A</strain>
    </source>
</reference>
<evidence type="ECO:0000313" key="1">
    <source>
        <dbReference type="EMBL" id="AFU92111.1"/>
    </source>
</evidence>
<keyword evidence="2" id="KW-1185">Reference proteome</keyword>
<gene>
    <name evidence="1" type="primary">NS7c</name>
</gene>
<dbReference type="Proteomes" id="UP000155419">
    <property type="component" value="Segment"/>
</dbReference>
<dbReference type="KEGG" id="vg:13842723"/>
<evidence type="ECO:0000313" key="2">
    <source>
        <dbReference type="Proteomes" id="UP000155419"/>
    </source>
</evidence>
<dbReference type="RefSeq" id="YP_006908649.1">
    <property type="nucleotide sequence ID" value="NC_018871.1"/>
</dbReference>
<sequence>MVGGLKQPNRQDPQPLLFQHSHTSLEVKNQVLVLTLTMAVLSMRVSCVLHLSMSVMTLQKLLLNWLRHSDDIRLSL</sequence>
<dbReference type="EMBL" id="JQ989270">
    <property type="protein sequence ID" value="AFU92111.1"/>
    <property type="molecule type" value="Genomic_RNA"/>
</dbReference>
<organism evidence="1 2">
    <name type="scientific">Rousettus bat coronavirus HKU10</name>
    <dbReference type="NCBI Taxonomy" id="1241933"/>
    <lineage>
        <taxon>Viruses</taxon>
        <taxon>Riboviria</taxon>
        <taxon>Orthornavirae</taxon>
        <taxon>Pisuviricota</taxon>
        <taxon>Pisoniviricetes</taxon>
        <taxon>Nidovirales</taxon>
        <taxon>Cornidovirineae</taxon>
        <taxon>Coronaviridae</taxon>
        <taxon>Orthocoronavirinae</taxon>
        <taxon>Alphacoronavirus</taxon>
        <taxon>Decacovirus</taxon>
        <taxon>Alphacoronavirus rousetti</taxon>
        <taxon>Bat coronavirus HKU10</taxon>
    </lineage>
</organism>
<name>K4JZA3_9ALPC</name>
<protein>
    <submittedName>
        <fullName evidence="1">Non-structural protein NS7c</fullName>
    </submittedName>
</protein>